<evidence type="ECO:0000313" key="2">
    <source>
        <dbReference type="Proteomes" id="UP000593576"/>
    </source>
</evidence>
<gene>
    <name evidence="1" type="ORF">Goshw_011915</name>
</gene>
<comment type="caution">
    <text evidence="1">The sequence shown here is derived from an EMBL/GenBank/DDBJ whole genome shotgun (WGS) entry which is preliminary data.</text>
</comment>
<proteinExistence type="predicted"/>
<dbReference type="AlphaFoldDB" id="A0A7J9MYS8"/>
<feature type="non-terminal residue" evidence="1">
    <location>
        <position position="56"/>
    </location>
</feature>
<dbReference type="OrthoDB" id="999883at2759"/>
<dbReference type="Proteomes" id="UP000593576">
    <property type="component" value="Unassembled WGS sequence"/>
</dbReference>
<organism evidence="1 2">
    <name type="scientific">Gossypium schwendimanii</name>
    <name type="common">Cotton</name>
    <dbReference type="NCBI Taxonomy" id="34291"/>
    <lineage>
        <taxon>Eukaryota</taxon>
        <taxon>Viridiplantae</taxon>
        <taxon>Streptophyta</taxon>
        <taxon>Embryophyta</taxon>
        <taxon>Tracheophyta</taxon>
        <taxon>Spermatophyta</taxon>
        <taxon>Magnoliopsida</taxon>
        <taxon>eudicotyledons</taxon>
        <taxon>Gunneridae</taxon>
        <taxon>Pentapetalae</taxon>
        <taxon>rosids</taxon>
        <taxon>malvids</taxon>
        <taxon>Malvales</taxon>
        <taxon>Malvaceae</taxon>
        <taxon>Malvoideae</taxon>
        <taxon>Gossypium</taxon>
    </lineage>
</organism>
<evidence type="ECO:0000313" key="1">
    <source>
        <dbReference type="EMBL" id="MBA0876265.1"/>
    </source>
</evidence>
<keyword evidence="2" id="KW-1185">Reference proteome</keyword>
<accession>A0A7J9MYS8</accession>
<name>A0A7J9MYS8_GOSSC</name>
<protein>
    <submittedName>
        <fullName evidence="1">Uncharacterized protein</fullName>
    </submittedName>
</protein>
<dbReference type="EMBL" id="JABFAF010264260">
    <property type="protein sequence ID" value="MBA0876265.1"/>
    <property type="molecule type" value="Genomic_DNA"/>
</dbReference>
<reference evidence="1 2" key="1">
    <citation type="journal article" date="2019" name="Genome Biol. Evol.">
        <title>Insights into the evolution of the New World diploid cottons (Gossypium, subgenus Houzingenia) based on genome sequencing.</title>
        <authorList>
            <person name="Grover C.E."/>
            <person name="Arick M.A. 2nd"/>
            <person name="Thrash A."/>
            <person name="Conover J.L."/>
            <person name="Sanders W.S."/>
            <person name="Peterson D.G."/>
            <person name="Frelichowski J.E."/>
            <person name="Scheffler J.A."/>
            <person name="Scheffler B.E."/>
            <person name="Wendel J.F."/>
        </authorList>
    </citation>
    <scope>NUCLEOTIDE SEQUENCE [LARGE SCALE GENOMIC DNA]</scope>
    <source>
        <strain evidence="1">1</strain>
        <tissue evidence="1">Leaf</tissue>
    </source>
</reference>
<sequence>MGICQIYDASFYYCDYLYKIDLKEFENIDTEEILRFLIEWKEMWTYRTGMAIPKTL</sequence>